<evidence type="ECO:0000313" key="2">
    <source>
        <dbReference type="Proteomes" id="UP001367508"/>
    </source>
</evidence>
<sequence length="199" mass="23554">MNRLREPHRGKTSRRYMGSDVREFYHPWVCSKRCGFDSRTFMHAMPFGHLPDPEPCNSPNWRTRKTRTLGVLPFRSKGVTILHIRLPQMAYDISILTLLGSFNTWKKAYMIQVLKPLYSLKHGLVCDSQSSERHTQEVSFCFRWCYELEEANLGMQRRESDFPTHPFFEENRAKRETPQLRRECFVFKPPPLNLSSILL</sequence>
<comment type="caution">
    <text evidence="1">The sequence shown here is derived from an EMBL/GenBank/DDBJ whole genome shotgun (WGS) entry which is preliminary data.</text>
</comment>
<protein>
    <submittedName>
        <fullName evidence="1">Uncharacterized protein</fullName>
    </submittedName>
</protein>
<dbReference type="EMBL" id="JAYMYQ010000004">
    <property type="protein sequence ID" value="KAK7338610.1"/>
    <property type="molecule type" value="Genomic_DNA"/>
</dbReference>
<organism evidence="1 2">
    <name type="scientific">Canavalia gladiata</name>
    <name type="common">Sword bean</name>
    <name type="synonym">Dolichos gladiatus</name>
    <dbReference type="NCBI Taxonomy" id="3824"/>
    <lineage>
        <taxon>Eukaryota</taxon>
        <taxon>Viridiplantae</taxon>
        <taxon>Streptophyta</taxon>
        <taxon>Embryophyta</taxon>
        <taxon>Tracheophyta</taxon>
        <taxon>Spermatophyta</taxon>
        <taxon>Magnoliopsida</taxon>
        <taxon>eudicotyledons</taxon>
        <taxon>Gunneridae</taxon>
        <taxon>Pentapetalae</taxon>
        <taxon>rosids</taxon>
        <taxon>fabids</taxon>
        <taxon>Fabales</taxon>
        <taxon>Fabaceae</taxon>
        <taxon>Papilionoideae</taxon>
        <taxon>50 kb inversion clade</taxon>
        <taxon>NPAAA clade</taxon>
        <taxon>indigoferoid/millettioid clade</taxon>
        <taxon>Phaseoleae</taxon>
        <taxon>Canavalia</taxon>
    </lineage>
</organism>
<keyword evidence="2" id="KW-1185">Reference proteome</keyword>
<evidence type="ECO:0000313" key="1">
    <source>
        <dbReference type="EMBL" id="KAK7338610.1"/>
    </source>
</evidence>
<gene>
    <name evidence="1" type="ORF">VNO77_19229</name>
</gene>
<reference evidence="1 2" key="1">
    <citation type="submission" date="2024-01" db="EMBL/GenBank/DDBJ databases">
        <title>The genomes of 5 underutilized Papilionoideae crops provide insights into root nodulation and disease resistanc.</title>
        <authorList>
            <person name="Jiang F."/>
        </authorList>
    </citation>
    <scope>NUCLEOTIDE SEQUENCE [LARGE SCALE GENOMIC DNA]</scope>
    <source>
        <strain evidence="1">LVBAO_FW01</strain>
        <tissue evidence="1">Leaves</tissue>
    </source>
</reference>
<dbReference type="Proteomes" id="UP001367508">
    <property type="component" value="Unassembled WGS sequence"/>
</dbReference>
<dbReference type="AlphaFoldDB" id="A0AAN9LM37"/>
<name>A0AAN9LM37_CANGL</name>
<accession>A0AAN9LM37</accession>
<proteinExistence type="predicted"/>